<gene>
    <name evidence="1" type="ORF">GGR89_000685</name>
</gene>
<reference evidence="1 2" key="1">
    <citation type="submission" date="2020-03" db="EMBL/GenBank/DDBJ databases">
        <title>Genomic Encyclopedia of Type Strains, Phase IV (KMG-IV): sequencing the most valuable type-strain genomes for metagenomic binning, comparative biology and taxonomic classification.</title>
        <authorList>
            <person name="Goeker M."/>
        </authorList>
    </citation>
    <scope>NUCLEOTIDE SEQUENCE [LARGE SCALE GENOMIC DNA]</scope>
    <source>
        <strain evidence="1 2">DSM 7225</strain>
    </source>
</reference>
<organism evidence="1 2">
    <name type="scientific">Sphingomonas trueperi</name>
    <dbReference type="NCBI Taxonomy" id="53317"/>
    <lineage>
        <taxon>Bacteria</taxon>
        <taxon>Pseudomonadati</taxon>
        <taxon>Pseudomonadota</taxon>
        <taxon>Alphaproteobacteria</taxon>
        <taxon>Sphingomonadales</taxon>
        <taxon>Sphingomonadaceae</taxon>
        <taxon>Sphingomonas</taxon>
    </lineage>
</organism>
<evidence type="ECO:0000313" key="2">
    <source>
        <dbReference type="Proteomes" id="UP000531251"/>
    </source>
</evidence>
<dbReference type="AlphaFoldDB" id="A0A7X5XWP9"/>
<proteinExistence type="predicted"/>
<protein>
    <submittedName>
        <fullName evidence="1">Outer membrane lipoprotein SlyB</fullName>
    </submittedName>
</protein>
<sequence length="108" mass="10909">MRKTIAALAAFALAMPVAMPIGVASAQSRYEGKSKSSRNYRYVKKCRKSKGEAGLIAGGVAGALAGPSVVGGGLLGAAAGGVAGALGGRAIDRTITAKNRCTYVRVRR</sequence>
<accession>A0A7X5XWP9</accession>
<name>A0A7X5XWP9_9SPHN</name>
<dbReference type="Proteomes" id="UP000531251">
    <property type="component" value="Unassembled WGS sequence"/>
</dbReference>
<dbReference type="EMBL" id="JAATJB010000002">
    <property type="protein sequence ID" value="NJB96385.1"/>
    <property type="molecule type" value="Genomic_DNA"/>
</dbReference>
<evidence type="ECO:0000313" key="1">
    <source>
        <dbReference type="EMBL" id="NJB96385.1"/>
    </source>
</evidence>
<comment type="caution">
    <text evidence="1">The sequence shown here is derived from an EMBL/GenBank/DDBJ whole genome shotgun (WGS) entry which is preliminary data.</text>
</comment>
<keyword evidence="1" id="KW-0449">Lipoprotein</keyword>
<dbReference type="RefSeq" id="WP_125977524.1">
    <property type="nucleotide sequence ID" value="NZ_BAAADY010000039.1"/>
</dbReference>
<keyword evidence="2" id="KW-1185">Reference proteome</keyword>